<keyword evidence="5" id="KW-1133">Transmembrane helix</keyword>
<dbReference type="InterPro" id="IPR011646">
    <property type="entry name" value="KAP_P-loop"/>
</dbReference>
<organism evidence="7 8">
    <name type="scientific">Parafrankia irregularis</name>
    <dbReference type="NCBI Taxonomy" id="795642"/>
    <lineage>
        <taxon>Bacteria</taxon>
        <taxon>Bacillati</taxon>
        <taxon>Actinomycetota</taxon>
        <taxon>Actinomycetes</taxon>
        <taxon>Frankiales</taxon>
        <taxon>Frankiaceae</taxon>
        <taxon>Parafrankia</taxon>
    </lineage>
</organism>
<evidence type="ECO:0000313" key="8">
    <source>
        <dbReference type="Proteomes" id="UP000198802"/>
    </source>
</evidence>
<dbReference type="InterPro" id="IPR020472">
    <property type="entry name" value="WD40_PAC1"/>
</dbReference>
<dbReference type="SMART" id="SM00320">
    <property type="entry name" value="WD40"/>
    <property type="match status" value="6"/>
</dbReference>
<dbReference type="SUPFAM" id="SSF52540">
    <property type="entry name" value="P-loop containing nucleoside triphosphate hydrolases"/>
    <property type="match status" value="1"/>
</dbReference>
<dbReference type="InterPro" id="IPR011047">
    <property type="entry name" value="Quinoprotein_ADH-like_sf"/>
</dbReference>
<protein>
    <recommendedName>
        <fullName evidence="6">KAP NTPase domain-containing protein</fullName>
    </recommendedName>
</protein>
<dbReference type="PRINTS" id="PR00320">
    <property type="entry name" value="GPROTEINBRPT"/>
</dbReference>
<accession>A0A0S4QQM9</accession>
<evidence type="ECO:0000259" key="6">
    <source>
        <dbReference type="Pfam" id="PF07693"/>
    </source>
</evidence>
<feature type="compositionally biased region" description="Basic and acidic residues" evidence="4">
    <location>
        <begin position="713"/>
        <end position="739"/>
    </location>
</feature>
<dbReference type="PROSITE" id="PS50082">
    <property type="entry name" value="WD_REPEATS_2"/>
    <property type="match status" value="2"/>
</dbReference>
<dbReference type="InterPro" id="IPR001680">
    <property type="entry name" value="WD40_rpt"/>
</dbReference>
<dbReference type="SUPFAM" id="SSF50998">
    <property type="entry name" value="Quinoprotein alcohol dehydrogenase-like"/>
    <property type="match status" value="1"/>
</dbReference>
<feature type="transmembrane region" description="Helical" evidence="5">
    <location>
        <begin position="502"/>
        <end position="524"/>
    </location>
</feature>
<evidence type="ECO:0000256" key="2">
    <source>
        <dbReference type="ARBA" id="ARBA00022737"/>
    </source>
</evidence>
<keyword evidence="5" id="KW-0812">Transmembrane</keyword>
<dbReference type="PANTHER" id="PTHR22847">
    <property type="entry name" value="WD40 REPEAT PROTEIN"/>
    <property type="match status" value="1"/>
</dbReference>
<feature type="domain" description="KAP NTPase" evidence="6">
    <location>
        <begin position="334"/>
        <end position="404"/>
    </location>
</feature>
<dbReference type="InterPro" id="IPR019775">
    <property type="entry name" value="WD40_repeat_CS"/>
</dbReference>
<dbReference type="Gene3D" id="2.130.10.10">
    <property type="entry name" value="YVTN repeat-like/Quinoprotein amine dehydrogenase"/>
    <property type="match status" value="2"/>
</dbReference>
<proteinExistence type="predicted"/>
<evidence type="ECO:0000313" key="7">
    <source>
        <dbReference type="EMBL" id="CUU57390.1"/>
    </source>
</evidence>
<dbReference type="Pfam" id="PF00400">
    <property type="entry name" value="WD40"/>
    <property type="match status" value="2"/>
</dbReference>
<keyword evidence="1 3" id="KW-0853">WD repeat</keyword>
<feature type="transmembrane region" description="Helical" evidence="5">
    <location>
        <begin position="476"/>
        <end position="496"/>
    </location>
</feature>
<dbReference type="PANTHER" id="PTHR22847:SF637">
    <property type="entry name" value="WD REPEAT DOMAIN 5B"/>
    <property type="match status" value="1"/>
</dbReference>
<evidence type="ECO:0000256" key="1">
    <source>
        <dbReference type="ARBA" id="ARBA00022574"/>
    </source>
</evidence>
<dbReference type="AlphaFoldDB" id="A0A0S4QQM9"/>
<dbReference type="EMBL" id="FAOZ01000012">
    <property type="protein sequence ID" value="CUU57390.1"/>
    <property type="molecule type" value="Genomic_DNA"/>
</dbReference>
<keyword evidence="2" id="KW-0677">Repeat</keyword>
<keyword evidence="5" id="KW-0472">Membrane</keyword>
<feature type="repeat" description="WD" evidence="3">
    <location>
        <begin position="265"/>
        <end position="306"/>
    </location>
</feature>
<reference evidence="8" key="1">
    <citation type="submission" date="2015-11" db="EMBL/GenBank/DDBJ databases">
        <authorList>
            <person name="Varghese N."/>
        </authorList>
    </citation>
    <scope>NUCLEOTIDE SEQUENCE [LARGE SCALE GENOMIC DNA]</scope>
    <source>
        <strain evidence="8">DSM 45899</strain>
    </source>
</reference>
<keyword evidence="8" id="KW-1185">Reference proteome</keyword>
<sequence length="907" mass="98832">MGRCRLFSATTMTTPADFFAGHEGAVRAIAVFPDGRRIVTGGADSRIRVWDLPSGRLLTEHTAHTGPVLAVAVDEQCQVISSDQRKTVVWASEPAAASSAAPSSVPYPRRVAETAVSPRGDTVVSIDTGQDVVIQPPGTGSWPSGHRRVDSIAVSDGGQVVTGGSEPIVRVTDLHGAELRRLDGAAHSSVAVAASHDGSHIAVAFEEAVKYWDVANSATAFDLAGCEDAVALAVTPDGRQIVAGDVRGGIWVWNAEQPGQAPVRLRGHDKAVRAFAVTPDNKRLVSGADDGTIRLWDLATGARITPGTAPGPLPGHVSDQESALDLLGFATDVESMAALLADRSTEPPLAIALLGRWGSGKSSFARQLHDRVAALAEQSSRSAARSIFATNIRQVRFDAWHYNDDHLWVGMAEHLFAGLVEPEPSDTEQIRARREVLRDRLRAFEDLAAEDTSWAQRLRARARLWRVDLARWRGRFVLAGAVLVLGVCIGLVGVLWGPAPVVAVGGVVAVLAGFPIVGWLVAAWQAVSGLDQRRVNELEQQARDTRMQLATLDAAQRLAVVIEQARSGAYDQYRGLLGQVHADLRQLSDSARRAFAEWTRAGSRGRPPLERVILYIDDLDRCSPRRVVDVLAAVHMLLALPLFVVVVAVDPRWLRRCLEQYYAEIFAGNADAAGGATPFDYLDKIFQVVFALRPMGAEADRYVEWLVPTAAENERPRRREAEPPEARPRPGSGEPDRPGPGRTGRAATPGGMPPQPDQLRLRPQELRFVQRLRPMLETPRALKRFVNLYRLVRAGIPDNELDDFIGIDENGPYQAVLVLLAVLVADPEGGRTLIKALHGQVDGTGIHELIEELSRREQPWRVHDIWARLLALLGDGNSVHSSLPTYRRWAGTTARFSFETWDLTEPR</sequence>
<dbReference type="InterPro" id="IPR027417">
    <property type="entry name" value="P-loop_NTPase"/>
</dbReference>
<dbReference type="InterPro" id="IPR015943">
    <property type="entry name" value="WD40/YVTN_repeat-like_dom_sf"/>
</dbReference>
<dbReference type="PROSITE" id="PS50294">
    <property type="entry name" value="WD_REPEATS_REGION"/>
    <property type="match status" value="2"/>
</dbReference>
<feature type="repeat" description="WD" evidence="3">
    <location>
        <begin position="19"/>
        <end position="60"/>
    </location>
</feature>
<dbReference type="Pfam" id="PF07693">
    <property type="entry name" value="KAP_NTPase"/>
    <property type="match status" value="2"/>
</dbReference>
<gene>
    <name evidence="7" type="ORF">Ga0074812_11250</name>
</gene>
<evidence type="ECO:0000256" key="3">
    <source>
        <dbReference type="PROSITE-ProRule" id="PRU00221"/>
    </source>
</evidence>
<feature type="region of interest" description="Disordered" evidence="4">
    <location>
        <begin position="713"/>
        <end position="761"/>
    </location>
</feature>
<name>A0A0S4QQM9_9ACTN</name>
<feature type="domain" description="KAP NTPase" evidence="6">
    <location>
        <begin position="611"/>
        <end position="792"/>
    </location>
</feature>
<dbReference type="Proteomes" id="UP000198802">
    <property type="component" value="Unassembled WGS sequence"/>
</dbReference>
<evidence type="ECO:0000256" key="4">
    <source>
        <dbReference type="SAM" id="MobiDB-lite"/>
    </source>
</evidence>
<evidence type="ECO:0000256" key="5">
    <source>
        <dbReference type="SAM" id="Phobius"/>
    </source>
</evidence>
<feature type="transmembrane region" description="Helical" evidence="5">
    <location>
        <begin position="630"/>
        <end position="649"/>
    </location>
</feature>
<dbReference type="PROSITE" id="PS00678">
    <property type="entry name" value="WD_REPEATS_1"/>
    <property type="match status" value="2"/>
</dbReference>